<organism evidence="3 4">
    <name type="scientific">Stenotrophomonas capsici</name>
    <dbReference type="NCBI Taxonomy" id="3110230"/>
    <lineage>
        <taxon>Bacteria</taxon>
        <taxon>Pseudomonadati</taxon>
        <taxon>Pseudomonadota</taxon>
        <taxon>Gammaproteobacteria</taxon>
        <taxon>Lysobacterales</taxon>
        <taxon>Lysobacteraceae</taxon>
        <taxon>Stenotrophomonas</taxon>
    </lineage>
</organism>
<accession>A0ABU5V2N4</accession>
<dbReference type="EMBL" id="JAYFUH010000066">
    <property type="protein sequence ID" value="MEA5667073.1"/>
    <property type="molecule type" value="Genomic_DNA"/>
</dbReference>
<evidence type="ECO:0000313" key="4">
    <source>
        <dbReference type="Proteomes" id="UP001301653"/>
    </source>
</evidence>
<reference evidence="3 4" key="1">
    <citation type="submission" date="2023-12" db="EMBL/GenBank/DDBJ databases">
        <title>Stenotrophomonas guangdongensis sp. nov., isolated from wilted pepper plants (Capsicum annuum).</title>
        <authorList>
            <person name="Qiu M."/>
            <person name="Li Y."/>
            <person name="Liu Q."/>
            <person name="Zhang X."/>
            <person name="Huang Y."/>
            <person name="Guo R."/>
            <person name="Hu M."/>
            <person name="Zhou J."/>
            <person name="Zhou X."/>
        </authorList>
    </citation>
    <scope>NUCLEOTIDE SEQUENCE [LARGE SCALE GENOMIC DNA]</scope>
    <source>
        <strain evidence="3 4">MH1</strain>
    </source>
</reference>
<evidence type="ECO:0000313" key="3">
    <source>
        <dbReference type="EMBL" id="MEA5667073.1"/>
    </source>
</evidence>
<feature type="domain" description="DUF4124" evidence="2">
    <location>
        <begin position="11"/>
        <end position="52"/>
    </location>
</feature>
<dbReference type="Proteomes" id="UP001301653">
    <property type="component" value="Unassembled WGS sequence"/>
</dbReference>
<dbReference type="Pfam" id="PF13511">
    <property type="entry name" value="DUF4124"/>
    <property type="match status" value="1"/>
</dbReference>
<protein>
    <submittedName>
        <fullName evidence="3">DUF4124 domain-containing protein</fullName>
    </submittedName>
</protein>
<gene>
    <name evidence="3" type="ORF">VA603_05915</name>
</gene>
<keyword evidence="4" id="KW-1185">Reference proteome</keyword>
<proteinExistence type="predicted"/>
<evidence type="ECO:0000256" key="1">
    <source>
        <dbReference type="SAM" id="SignalP"/>
    </source>
</evidence>
<sequence>MRTVLLLLLSCLALPAIEAPAQQINRCTNPQGQTVYGDKPCEVMGARARLLPPARAAGSSGLYRDSCARRLSEVVGIIQSAADARDPNRLSGIYLWTGLSNEAATRVMDRLDDIVQRPLVDIAPVFPEAPAYAPAPTQPFTYADGTPVDPADGSAEAPVEHLLTNVQYTPRRPIGLRLEQTLPRSSTPSRTVFRLRRQYNCFWITL</sequence>
<feature type="signal peptide" evidence="1">
    <location>
        <begin position="1"/>
        <end position="21"/>
    </location>
</feature>
<feature type="chain" id="PRO_5047376962" evidence="1">
    <location>
        <begin position="22"/>
        <end position="206"/>
    </location>
</feature>
<dbReference type="RefSeq" id="WP_132864975.1">
    <property type="nucleotide sequence ID" value="NZ_JAYFUH010000066.1"/>
</dbReference>
<name>A0ABU5V2N4_9GAMM</name>
<evidence type="ECO:0000259" key="2">
    <source>
        <dbReference type="Pfam" id="PF13511"/>
    </source>
</evidence>
<keyword evidence="1" id="KW-0732">Signal</keyword>
<dbReference type="InterPro" id="IPR025392">
    <property type="entry name" value="DUF4124"/>
</dbReference>
<comment type="caution">
    <text evidence="3">The sequence shown here is derived from an EMBL/GenBank/DDBJ whole genome shotgun (WGS) entry which is preliminary data.</text>
</comment>